<dbReference type="CDD" id="cd04488">
    <property type="entry name" value="RecG_wedge_OBF"/>
    <property type="match status" value="1"/>
</dbReference>
<dbReference type="EMBL" id="AE017125">
    <property type="protein sequence ID" value="AAP77753.1"/>
    <property type="molecule type" value="Genomic_DNA"/>
</dbReference>
<accession>Q7VH11</accession>
<dbReference type="Pfam" id="PF00270">
    <property type="entry name" value="DEAD"/>
    <property type="match status" value="1"/>
</dbReference>
<dbReference type="InterPro" id="IPR011545">
    <property type="entry name" value="DEAD/DEAH_box_helicase_dom"/>
</dbReference>
<dbReference type="InterPro" id="IPR001650">
    <property type="entry name" value="Helicase_C-like"/>
</dbReference>
<evidence type="ECO:0000313" key="11">
    <source>
        <dbReference type="Proteomes" id="UP000002495"/>
    </source>
</evidence>
<dbReference type="SMART" id="SM00487">
    <property type="entry name" value="DEXDc"/>
    <property type="match status" value="1"/>
</dbReference>
<dbReference type="GO" id="GO:0003677">
    <property type="term" value="F:DNA binding"/>
    <property type="evidence" value="ECO:0007669"/>
    <property type="project" value="UniProtKB-KW"/>
</dbReference>
<keyword evidence="6" id="KW-0238">DNA-binding</keyword>
<dbReference type="InterPro" id="IPR014001">
    <property type="entry name" value="Helicase_ATP-bd"/>
</dbReference>
<dbReference type="SMART" id="SM00490">
    <property type="entry name" value="HELICc"/>
    <property type="match status" value="1"/>
</dbReference>
<proteinExistence type="predicted"/>
<evidence type="ECO:0000313" key="10">
    <source>
        <dbReference type="EMBL" id="AAP77753.1"/>
    </source>
</evidence>
<keyword evidence="4" id="KW-0347">Helicase</keyword>
<dbReference type="GO" id="GO:0003678">
    <property type="term" value="F:DNA helicase activity"/>
    <property type="evidence" value="ECO:0007669"/>
    <property type="project" value="TreeGrafter"/>
</dbReference>
<keyword evidence="2" id="KW-0227">DNA damage</keyword>
<evidence type="ECO:0000256" key="1">
    <source>
        <dbReference type="ARBA" id="ARBA00022741"/>
    </source>
</evidence>
<evidence type="ECO:0000256" key="4">
    <source>
        <dbReference type="ARBA" id="ARBA00022806"/>
    </source>
</evidence>
<dbReference type="Pfam" id="PF00271">
    <property type="entry name" value="Helicase_C"/>
    <property type="match status" value="1"/>
</dbReference>
<dbReference type="HOGENOM" id="CLU_005122_7_1_7"/>
<dbReference type="STRING" id="235279.HH_1156"/>
<dbReference type="Proteomes" id="UP000002495">
    <property type="component" value="Chromosome"/>
</dbReference>
<keyword evidence="3" id="KW-0378">Hydrolase</keyword>
<dbReference type="AlphaFoldDB" id="Q7VH11"/>
<dbReference type="NCBIfam" id="NF008169">
    <property type="entry name" value="PRK10917.2-3"/>
    <property type="match status" value="1"/>
</dbReference>
<reference evidence="10 11" key="1">
    <citation type="journal article" date="2003" name="Proc. Natl. Acad. Sci. U.S.A.">
        <title>The complete genome sequence of the carcinogenic bacterium Helicobacter hepaticus.</title>
        <authorList>
            <person name="Suerbaum S."/>
            <person name="Josenhans C."/>
            <person name="Sterzenbach T."/>
            <person name="Drescher B."/>
            <person name="Brandt P."/>
            <person name="Bell M."/>
            <person name="Droege M."/>
            <person name="Fartmann B."/>
            <person name="Fischer H.-P."/>
            <person name="Ge Z."/>
            <person name="Hoerster A."/>
            <person name="Holland R."/>
            <person name="Klein K."/>
            <person name="Koenig J."/>
            <person name="Macko L."/>
            <person name="Mendz G.L."/>
            <person name="Nyakatura G."/>
            <person name="Schauer D.B."/>
            <person name="Shen Z."/>
            <person name="Weber J."/>
            <person name="Frosch M."/>
            <person name="Fox J.G."/>
        </authorList>
    </citation>
    <scope>NUCLEOTIDE SEQUENCE [LARGE SCALE GENOMIC DNA]</scope>
    <source>
        <strain evidence="11">ATCC 51449 / 3B1</strain>
    </source>
</reference>
<dbReference type="RefSeq" id="WP_011115996.1">
    <property type="nucleotide sequence ID" value="NC_004917.1"/>
</dbReference>
<name>Q7VH11_HELHP</name>
<dbReference type="eggNOG" id="COG1200">
    <property type="taxonomic scope" value="Bacteria"/>
</dbReference>
<evidence type="ECO:0000256" key="3">
    <source>
        <dbReference type="ARBA" id="ARBA00022801"/>
    </source>
</evidence>
<evidence type="ECO:0000256" key="6">
    <source>
        <dbReference type="ARBA" id="ARBA00023125"/>
    </source>
</evidence>
<protein>
    <submittedName>
        <fullName evidence="10">ATP-dependent DNA recombinase RecG</fullName>
    </submittedName>
</protein>
<evidence type="ECO:0000256" key="7">
    <source>
        <dbReference type="ARBA" id="ARBA00023204"/>
    </source>
</evidence>
<keyword evidence="11" id="KW-1185">Reference proteome</keyword>
<sequence length="628" mass="71370">MYDFSSFIQHLDKTNQSRLKKLKINNLLALIITHVPKSYIDTTLTPTLTPHSNVLIKVHIHDTKTLGFGKNARLSIYATMSDFNQPLEMIIFHPKPFHKKIFSEDSTHYVLGKLETYNQRYTLIQPKSIKHINTITPHFKTTLLSAKAMQELTQAAINIDNLLSCGIPQEIAQKIYEIFTPSSHFMLAFKKHNALPQEHMNALKFIEIYHYLHLLSRKKIHFKAKYRCNNDITPFIESLPFSLTSGQCSAIKDISLDLDSKIAARRLIMGDVGCGKTIVILCAVMMTYPHTSILMAPTTILATQLYEEAKRLLPPFIKIHLITAKTRQDLQEAHFIIGTQALLYREITLENVALVMSDEQHRFGTNQRYGLEKIGQDAHKNARPHILQFSATPIPRTLAMINAQFIDLSVIQDLPFKKDISTSIVDKSTFKTLLSALQNEINQGHQAIIIYPLVEESEHLDYLSLNEGLSFWQKHFNSVHYTSGKDKNKQNVIDDFAHNGSLLLATTLVEVGISLPKVSTIVIVAPERLGLATLHQLRGRVSRNGLKGYCYLYTHQPQNERLKAFCSTLNGFDIAELDLKYRNSGDLLSGERQSGDEFIYFDMGSDENIIKEAKMLIQQQNAQKGRLT</sequence>
<dbReference type="PANTHER" id="PTHR47964:SF1">
    <property type="entry name" value="ATP-DEPENDENT DNA HELICASE HOMOLOG RECG, CHLOROPLASTIC"/>
    <property type="match status" value="1"/>
</dbReference>
<dbReference type="Gene3D" id="3.40.50.300">
    <property type="entry name" value="P-loop containing nucleotide triphosphate hydrolases"/>
    <property type="match status" value="2"/>
</dbReference>
<dbReference type="PROSITE" id="PS51194">
    <property type="entry name" value="HELICASE_CTER"/>
    <property type="match status" value="1"/>
</dbReference>
<gene>
    <name evidence="10" type="primary">recG</name>
    <name evidence="10" type="ordered locus">HH_1156</name>
</gene>
<evidence type="ECO:0000256" key="5">
    <source>
        <dbReference type="ARBA" id="ARBA00022840"/>
    </source>
</evidence>
<dbReference type="SUPFAM" id="SSF52540">
    <property type="entry name" value="P-loop containing nucleoside triphosphate hydrolases"/>
    <property type="match status" value="1"/>
</dbReference>
<dbReference type="GO" id="GO:0016787">
    <property type="term" value="F:hydrolase activity"/>
    <property type="evidence" value="ECO:0007669"/>
    <property type="project" value="UniProtKB-KW"/>
</dbReference>
<keyword evidence="5" id="KW-0067">ATP-binding</keyword>
<feature type="domain" description="Helicase C-terminal" evidence="9">
    <location>
        <begin position="429"/>
        <end position="585"/>
    </location>
</feature>
<keyword evidence="1" id="KW-0547">Nucleotide-binding</keyword>
<organism evidence="10 11">
    <name type="scientific">Helicobacter hepaticus (strain ATCC 51449 / 3B1)</name>
    <dbReference type="NCBI Taxonomy" id="235279"/>
    <lineage>
        <taxon>Bacteria</taxon>
        <taxon>Pseudomonadati</taxon>
        <taxon>Campylobacterota</taxon>
        <taxon>Epsilonproteobacteria</taxon>
        <taxon>Campylobacterales</taxon>
        <taxon>Helicobacteraceae</taxon>
        <taxon>Helicobacter</taxon>
    </lineage>
</organism>
<dbReference type="KEGG" id="hhe:HH_1156"/>
<evidence type="ECO:0000259" key="9">
    <source>
        <dbReference type="PROSITE" id="PS51194"/>
    </source>
</evidence>
<dbReference type="InterPro" id="IPR027417">
    <property type="entry name" value="P-loop_NTPase"/>
</dbReference>
<dbReference type="GO" id="GO:0006281">
    <property type="term" value="P:DNA repair"/>
    <property type="evidence" value="ECO:0007669"/>
    <property type="project" value="UniProtKB-KW"/>
</dbReference>
<dbReference type="PROSITE" id="PS51192">
    <property type="entry name" value="HELICASE_ATP_BIND_1"/>
    <property type="match status" value="1"/>
</dbReference>
<keyword evidence="7" id="KW-0234">DNA repair</keyword>
<feature type="domain" description="Helicase ATP-binding" evidence="8">
    <location>
        <begin position="257"/>
        <end position="411"/>
    </location>
</feature>
<dbReference type="OrthoDB" id="9804325at2"/>
<dbReference type="PANTHER" id="PTHR47964">
    <property type="entry name" value="ATP-DEPENDENT DNA HELICASE HOMOLOG RECG, CHLOROPLASTIC"/>
    <property type="match status" value="1"/>
</dbReference>
<evidence type="ECO:0000256" key="2">
    <source>
        <dbReference type="ARBA" id="ARBA00022763"/>
    </source>
</evidence>
<evidence type="ECO:0000259" key="8">
    <source>
        <dbReference type="PROSITE" id="PS51192"/>
    </source>
</evidence>
<dbReference type="InterPro" id="IPR047112">
    <property type="entry name" value="RecG/Mfd"/>
</dbReference>
<dbReference type="GO" id="GO:0005524">
    <property type="term" value="F:ATP binding"/>
    <property type="evidence" value="ECO:0007669"/>
    <property type="project" value="UniProtKB-KW"/>
</dbReference>